<name>A0A382MNN7_9ZZZZ</name>
<accession>A0A382MNN7</accession>
<organism evidence="1">
    <name type="scientific">marine metagenome</name>
    <dbReference type="NCBI Taxonomy" id="408172"/>
    <lineage>
        <taxon>unclassified sequences</taxon>
        <taxon>metagenomes</taxon>
        <taxon>ecological metagenomes</taxon>
    </lineage>
</organism>
<protein>
    <submittedName>
        <fullName evidence="1">Uncharacterized protein</fullName>
    </submittedName>
</protein>
<sequence length="36" mass="3880">MTSGRWVVWVWLVALVGVSACDKINSGDYVAPTIGE</sequence>
<dbReference type="EMBL" id="UINC01094040">
    <property type="protein sequence ID" value="SVC48941.1"/>
    <property type="molecule type" value="Genomic_DNA"/>
</dbReference>
<dbReference type="AlphaFoldDB" id="A0A382MNN7"/>
<proteinExistence type="predicted"/>
<gene>
    <name evidence="1" type="ORF">METZ01_LOCUS301795</name>
</gene>
<dbReference type="PROSITE" id="PS51257">
    <property type="entry name" value="PROKAR_LIPOPROTEIN"/>
    <property type="match status" value="1"/>
</dbReference>
<evidence type="ECO:0000313" key="1">
    <source>
        <dbReference type="EMBL" id="SVC48941.1"/>
    </source>
</evidence>
<reference evidence="1" key="1">
    <citation type="submission" date="2018-05" db="EMBL/GenBank/DDBJ databases">
        <authorList>
            <person name="Lanie J.A."/>
            <person name="Ng W.-L."/>
            <person name="Kazmierczak K.M."/>
            <person name="Andrzejewski T.M."/>
            <person name="Davidsen T.M."/>
            <person name="Wayne K.J."/>
            <person name="Tettelin H."/>
            <person name="Glass J.I."/>
            <person name="Rusch D."/>
            <person name="Podicherti R."/>
            <person name="Tsui H.-C.T."/>
            <person name="Winkler M.E."/>
        </authorList>
    </citation>
    <scope>NUCLEOTIDE SEQUENCE</scope>
</reference>
<feature type="non-terminal residue" evidence="1">
    <location>
        <position position="36"/>
    </location>
</feature>